<evidence type="ECO:0000256" key="6">
    <source>
        <dbReference type="ARBA" id="ARBA00047512"/>
    </source>
</evidence>
<name>M8A0U1_TRIUA</name>
<keyword evidence="3" id="KW-0732">Signal</keyword>
<evidence type="ECO:0000256" key="4">
    <source>
        <dbReference type="ARBA" id="ARBA00022798"/>
    </source>
</evidence>
<dbReference type="PROSITE" id="PS51704">
    <property type="entry name" value="GP_PDE"/>
    <property type="match status" value="1"/>
</dbReference>
<dbReference type="PANTHER" id="PTHR43620:SF7">
    <property type="entry name" value="GLYCEROPHOSPHODIESTER PHOSPHODIESTERASE GDPD5-RELATED"/>
    <property type="match status" value="1"/>
</dbReference>
<organism evidence="8">
    <name type="scientific">Triticum urartu</name>
    <name type="common">Red wild einkorn</name>
    <name type="synonym">Crithodium urartu</name>
    <dbReference type="NCBI Taxonomy" id="4572"/>
    <lineage>
        <taxon>Eukaryota</taxon>
        <taxon>Viridiplantae</taxon>
        <taxon>Streptophyta</taxon>
        <taxon>Embryophyta</taxon>
        <taxon>Tracheophyta</taxon>
        <taxon>Spermatophyta</taxon>
        <taxon>Magnoliopsida</taxon>
        <taxon>Liliopsida</taxon>
        <taxon>Poales</taxon>
        <taxon>Poaceae</taxon>
        <taxon>BOP clade</taxon>
        <taxon>Pooideae</taxon>
        <taxon>Triticodae</taxon>
        <taxon>Triticeae</taxon>
        <taxon>Triticinae</taxon>
        <taxon>Triticum</taxon>
    </lineage>
</organism>
<evidence type="ECO:0000256" key="5">
    <source>
        <dbReference type="ARBA" id="ARBA00022801"/>
    </source>
</evidence>
<dbReference type="SUPFAM" id="SSF51695">
    <property type="entry name" value="PLC-like phosphodiesterases"/>
    <property type="match status" value="1"/>
</dbReference>
<dbReference type="GO" id="GO:0006629">
    <property type="term" value="P:lipid metabolic process"/>
    <property type="evidence" value="ECO:0007669"/>
    <property type="project" value="InterPro"/>
</dbReference>
<reference evidence="8" key="1">
    <citation type="journal article" date="2013" name="Nature">
        <title>Draft genome of the wheat A-genome progenitor Triticum urartu.</title>
        <authorList>
            <person name="Ling H.Q."/>
            <person name="Zhao S."/>
            <person name="Liu D."/>
            <person name="Wang J."/>
            <person name="Sun H."/>
            <person name="Zhang C."/>
            <person name="Fan H."/>
            <person name="Li D."/>
            <person name="Dong L."/>
            <person name="Tao Y."/>
            <person name="Gao C."/>
            <person name="Wu H."/>
            <person name="Li Y."/>
            <person name="Cui Y."/>
            <person name="Guo X."/>
            <person name="Zheng S."/>
            <person name="Wang B."/>
            <person name="Yu K."/>
            <person name="Liang Q."/>
            <person name="Yang W."/>
            <person name="Lou X."/>
            <person name="Chen J."/>
            <person name="Feng M."/>
            <person name="Jian J."/>
            <person name="Zhang X."/>
            <person name="Luo G."/>
            <person name="Jiang Y."/>
            <person name="Liu J."/>
            <person name="Wang Z."/>
            <person name="Sha Y."/>
            <person name="Zhang B."/>
            <person name="Wu H."/>
            <person name="Tang D."/>
            <person name="Shen Q."/>
            <person name="Xue P."/>
            <person name="Zou S."/>
            <person name="Wang X."/>
            <person name="Liu X."/>
            <person name="Wang F."/>
            <person name="Yang Y."/>
            <person name="An X."/>
            <person name="Dong Z."/>
            <person name="Zhang K."/>
            <person name="Zhang X."/>
            <person name="Luo M.C."/>
            <person name="Dvorak J."/>
            <person name="Tong Y."/>
            <person name="Wang J."/>
            <person name="Yang H."/>
            <person name="Li Z."/>
            <person name="Wang D."/>
            <person name="Zhang A."/>
            <person name="Wang J."/>
        </authorList>
    </citation>
    <scope>NUCLEOTIDE SEQUENCE</scope>
</reference>
<dbReference type="Pfam" id="PF03009">
    <property type="entry name" value="GDPD"/>
    <property type="match status" value="1"/>
</dbReference>
<dbReference type="AlphaFoldDB" id="M8A0U1"/>
<sequence length="428" mass="48243">MVHTKATEPTVGTGATGTPPMLRCHPDGRRVSDNVPKGARSAAREVEAAYMGRGSKLVDTFATLLYRATDDDSAIGHASVIVLVLLIIGGSDANPAARRHGQLDVNHKKQPLQTSRPYNIAHRGSNGEIPEETAAAYLRAIEEGADFIETDILASEDGHLICFHDVTLDDTTDIANRTEFVGRKRTYEVQGVNMTGWFTGKYNILTFDEFILIALHADRVVGIYPEIKNPIFINQHVKWSGGKKFEDKFVETLLKYGYKGKYMSEDWLKKPLFIQSFAPTSLIYISNITNAPKLLLIDETTVPTQDTNQSYYEITSNGYLAFIRKYVIGIGPWKDTIIPPENNLLGPATDLVARAHALNLQVHPYTFRNENSYLHFNFHQDPYAEYEYWLREIRVDALFTDFTGSLRKYQEWTAPHQNKEKKCRGPPA</sequence>
<evidence type="ECO:0000313" key="8">
    <source>
        <dbReference type="EMBL" id="EMS65566.1"/>
    </source>
</evidence>
<evidence type="ECO:0000256" key="1">
    <source>
        <dbReference type="ARBA" id="ARBA00007277"/>
    </source>
</evidence>
<dbReference type="GO" id="GO:0008889">
    <property type="term" value="F:glycerophosphodiester phosphodiesterase activity"/>
    <property type="evidence" value="ECO:0007669"/>
    <property type="project" value="UniProtKB-EC"/>
</dbReference>
<dbReference type="PANTHER" id="PTHR43620">
    <property type="entry name" value="GLYCEROPHOSPHORYL DIESTER PHOSPHODIESTERASE"/>
    <property type="match status" value="1"/>
</dbReference>
<feature type="region of interest" description="Disordered" evidence="7">
    <location>
        <begin position="1"/>
        <end position="38"/>
    </location>
</feature>
<proteinExistence type="inferred from homology"/>
<feature type="compositionally biased region" description="Low complexity" evidence="7">
    <location>
        <begin position="7"/>
        <end position="20"/>
    </location>
</feature>
<dbReference type="OMA" id="ARHEPNI"/>
<keyword evidence="5" id="KW-0378">Hydrolase</keyword>
<dbReference type="eggNOG" id="KOG2258">
    <property type="taxonomic scope" value="Eukaryota"/>
</dbReference>
<evidence type="ECO:0000256" key="3">
    <source>
        <dbReference type="ARBA" id="ARBA00022729"/>
    </source>
</evidence>
<dbReference type="Gene3D" id="3.20.20.190">
    <property type="entry name" value="Phosphatidylinositol (PI) phosphodiesterase"/>
    <property type="match status" value="1"/>
</dbReference>
<dbReference type="InterPro" id="IPR030395">
    <property type="entry name" value="GP_PDE_dom"/>
</dbReference>
<comment type="catalytic activity">
    <reaction evidence="6">
        <text>a sn-glycero-3-phosphodiester + H2O = an alcohol + sn-glycerol 3-phosphate + H(+)</text>
        <dbReference type="Rhea" id="RHEA:12969"/>
        <dbReference type="ChEBI" id="CHEBI:15377"/>
        <dbReference type="ChEBI" id="CHEBI:15378"/>
        <dbReference type="ChEBI" id="CHEBI:30879"/>
        <dbReference type="ChEBI" id="CHEBI:57597"/>
        <dbReference type="ChEBI" id="CHEBI:83408"/>
        <dbReference type="EC" id="3.1.4.46"/>
    </reaction>
</comment>
<evidence type="ECO:0000256" key="7">
    <source>
        <dbReference type="SAM" id="MobiDB-lite"/>
    </source>
</evidence>
<dbReference type="EMBL" id="KD043055">
    <property type="protein sequence ID" value="EMS65566.1"/>
    <property type="molecule type" value="Genomic_DNA"/>
</dbReference>
<dbReference type="EC" id="3.1.4.46" evidence="2"/>
<keyword evidence="4" id="KW-0319">Glycerol metabolism</keyword>
<protein>
    <recommendedName>
        <fullName evidence="2">glycerophosphodiester phosphodiesterase</fullName>
        <ecNumber evidence="2">3.1.4.46</ecNumber>
    </recommendedName>
</protein>
<evidence type="ECO:0000256" key="2">
    <source>
        <dbReference type="ARBA" id="ARBA00012247"/>
    </source>
</evidence>
<dbReference type="InterPro" id="IPR017946">
    <property type="entry name" value="PLC-like_Pdiesterase_TIM-brl"/>
</dbReference>
<accession>M8A0U1</accession>
<dbReference type="STRING" id="4572.M8A0U1"/>
<dbReference type="GO" id="GO:0006071">
    <property type="term" value="P:glycerol metabolic process"/>
    <property type="evidence" value="ECO:0007669"/>
    <property type="project" value="UniProtKB-KW"/>
</dbReference>
<comment type="similarity">
    <text evidence="1">Belongs to the glycerophosphoryl diester phosphodiesterase family.</text>
</comment>
<gene>
    <name evidence="8" type="ORF">TRIUR3_12036</name>
</gene>